<proteinExistence type="predicted"/>
<name>A0A0I9TR50_9MYCO</name>
<dbReference type="PATRIC" id="fig|29311.18.peg.3900"/>
<dbReference type="EMBL" id="LDPR01000008">
    <property type="protein sequence ID" value="KLO36641.1"/>
    <property type="molecule type" value="Genomic_DNA"/>
</dbReference>
<reference evidence="1 2" key="1">
    <citation type="submission" date="2015-05" db="EMBL/GenBank/DDBJ databases">
        <title>Genome sequence of Mycobacterium haemophilum.</title>
        <authorList>
            <person name="Greninger A.L."/>
            <person name="Cunningham G."/>
            <person name="Miller S."/>
        </authorList>
    </citation>
    <scope>NUCLEOTIDE SEQUENCE [LARGE SCALE GENOMIC DNA]</scope>
    <source>
        <strain evidence="2">UC1</strain>
    </source>
</reference>
<dbReference type="Proteomes" id="UP000036334">
    <property type="component" value="Unassembled WGS sequence"/>
</dbReference>
<comment type="caution">
    <text evidence="1">The sequence shown here is derived from an EMBL/GenBank/DDBJ whole genome shotgun (WGS) entry which is preliminary data.</text>
</comment>
<evidence type="ECO:0000313" key="2">
    <source>
        <dbReference type="Proteomes" id="UP000036334"/>
    </source>
</evidence>
<sequence length="59" mass="6588">MRRQQIPAKTRHGFPMPGFLSGVLLSRASRIHIDGLISRISVFFKQREVDTGAAVHRGS</sequence>
<keyword evidence="2" id="KW-1185">Reference proteome</keyword>
<evidence type="ECO:0000313" key="1">
    <source>
        <dbReference type="EMBL" id="KLO36641.1"/>
    </source>
</evidence>
<protein>
    <submittedName>
        <fullName evidence="1">Uncharacterized protein</fullName>
    </submittedName>
</protein>
<dbReference type="AlphaFoldDB" id="A0A0I9TR50"/>
<accession>A0A0I9TR50</accession>
<organism evidence="1 2">
    <name type="scientific">Mycobacterium haemophilum</name>
    <dbReference type="NCBI Taxonomy" id="29311"/>
    <lineage>
        <taxon>Bacteria</taxon>
        <taxon>Bacillati</taxon>
        <taxon>Actinomycetota</taxon>
        <taxon>Actinomycetes</taxon>
        <taxon>Mycobacteriales</taxon>
        <taxon>Mycobacteriaceae</taxon>
        <taxon>Mycobacterium</taxon>
    </lineage>
</organism>
<gene>
    <name evidence="1" type="ORF">ABH38_11755</name>
</gene>